<dbReference type="InterPro" id="IPR016177">
    <property type="entry name" value="DNA-bd_dom_sf"/>
</dbReference>
<dbReference type="Proteomes" id="UP001432380">
    <property type="component" value="Segment"/>
</dbReference>
<dbReference type="SUPFAM" id="SSF54060">
    <property type="entry name" value="His-Me finger endonucleases"/>
    <property type="match status" value="1"/>
</dbReference>
<dbReference type="Gene3D" id="3.30.730.10">
    <property type="entry name" value="AP2/ERF domain"/>
    <property type="match status" value="1"/>
</dbReference>
<evidence type="ECO:0000259" key="1">
    <source>
        <dbReference type="Pfam" id="PF13392"/>
    </source>
</evidence>
<evidence type="ECO:0000313" key="3">
    <source>
        <dbReference type="Proteomes" id="UP001432380"/>
    </source>
</evidence>
<dbReference type="InterPro" id="IPR003615">
    <property type="entry name" value="HNH_nuc"/>
</dbReference>
<sequence>MKELTLERLKELIRYDPITGEFFRIALSPRSKAKLGLVTLYAKDSGHLRMSIDGGEYYAARVAHYYMTGDWGEIVDHRDGDPNNNRWLNLRNTTPLGNVQNQVRAHHHNKSGLLGAHWREDKQKYESAVWHKSKRYRLGYFDTAEEAHEAYKQKKRELHVTCTI</sequence>
<name>A0AAX4JHU5_9CAUD</name>
<dbReference type="GO" id="GO:0003700">
    <property type="term" value="F:DNA-binding transcription factor activity"/>
    <property type="evidence" value="ECO:0007669"/>
    <property type="project" value="InterPro"/>
</dbReference>
<protein>
    <recommendedName>
        <fullName evidence="1">HNH nuclease domain-containing protein</fullName>
    </recommendedName>
</protein>
<proteinExistence type="predicted"/>
<dbReference type="InterPro" id="IPR036955">
    <property type="entry name" value="AP2/ERF_dom_sf"/>
</dbReference>
<dbReference type="SUPFAM" id="SSF54171">
    <property type="entry name" value="DNA-binding domain"/>
    <property type="match status" value="1"/>
</dbReference>
<evidence type="ECO:0000313" key="2">
    <source>
        <dbReference type="EMBL" id="WVK89948.1"/>
    </source>
</evidence>
<dbReference type="InterPro" id="IPR044925">
    <property type="entry name" value="His-Me_finger_sf"/>
</dbReference>
<dbReference type="Gene3D" id="3.90.75.20">
    <property type="match status" value="1"/>
</dbReference>
<organism evidence="2 3">
    <name type="scientific">Burkholderia phage vB_BpP_HN02</name>
    <dbReference type="NCBI Taxonomy" id="3116925"/>
    <lineage>
        <taxon>Viruses</taxon>
        <taxon>Duplodnaviria</taxon>
        <taxon>Heunggongvirae</taxon>
        <taxon>Uroviricota</taxon>
        <taxon>Caudoviricetes</taxon>
        <taxon>Schitoviridae</taxon>
    </lineage>
</organism>
<feature type="domain" description="HNH nuclease" evidence="1">
    <location>
        <begin position="57"/>
        <end position="98"/>
    </location>
</feature>
<dbReference type="Pfam" id="PF13392">
    <property type="entry name" value="HNH_3"/>
    <property type="match status" value="1"/>
</dbReference>
<reference evidence="2" key="1">
    <citation type="submission" date="2024-01" db="EMBL/GenBank/DDBJ databases">
        <authorList>
            <person name="Zhu Q."/>
        </authorList>
    </citation>
    <scope>NUCLEOTIDE SEQUENCE</scope>
</reference>
<accession>A0AAX4JHU5</accession>
<dbReference type="EMBL" id="PP079243">
    <property type="protein sequence ID" value="WVK89948.1"/>
    <property type="molecule type" value="Genomic_DNA"/>
</dbReference>
<dbReference type="GO" id="GO:0003677">
    <property type="term" value="F:DNA binding"/>
    <property type="evidence" value="ECO:0007669"/>
    <property type="project" value="InterPro"/>
</dbReference>